<dbReference type="Pfam" id="PF02627">
    <property type="entry name" value="CMD"/>
    <property type="match status" value="1"/>
</dbReference>
<comment type="caution">
    <text evidence="2">The sequence shown here is derived from an EMBL/GenBank/DDBJ whole genome shotgun (WGS) entry which is preliminary data.</text>
</comment>
<dbReference type="EMBL" id="JASMWN010000004">
    <property type="protein sequence ID" value="MDU9003723.1"/>
    <property type="molecule type" value="Genomic_DNA"/>
</dbReference>
<name>A0ABU3VC22_9RHOB</name>
<dbReference type="InterPro" id="IPR010195">
    <property type="entry name" value="Uncharacterised_peroxidase-rel"/>
</dbReference>
<organism evidence="2 3">
    <name type="scientific">Sedimentitalea todarodis</name>
    <dbReference type="NCBI Taxonomy" id="1631240"/>
    <lineage>
        <taxon>Bacteria</taxon>
        <taxon>Pseudomonadati</taxon>
        <taxon>Pseudomonadota</taxon>
        <taxon>Alphaproteobacteria</taxon>
        <taxon>Rhodobacterales</taxon>
        <taxon>Paracoccaceae</taxon>
        <taxon>Sedimentitalea</taxon>
    </lineage>
</organism>
<dbReference type="InterPro" id="IPR003779">
    <property type="entry name" value="CMD-like"/>
</dbReference>
<dbReference type="PANTHER" id="PTHR35446">
    <property type="entry name" value="SI:CH211-175M2.5"/>
    <property type="match status" value="1"/>
</dbReference>
<dbReference type="InterPro" id="IPR004675">
    <property type="entry name" value="AhpD_core"/>
</dbReference>
<gene>
    <name evidence="2" type="ORF">QO231_07635</name>
</gene>
<dbReference type="GO" id="GO:0004601">
    <property type="term" value="F:peroxidase activity"/>
    <property type="evidence" value="ECO:0007669"/>
    <property type="project" value="UniProtKB-KW"/>
</dbReference>
<sequence>MAEVFQTFPDTIKPLLEYHDALLRSDSPLSIAQRELIAAYVSGLNACAFCFGAHVIMARAFGISPETIEALMDDPDAAPVEAEMRPILAYVAKLTNAPATMTEADAQAVYDVGWSERALFDAIQTCALFNFMNRILEGTGVTAYPLDPDALTEDDLTARRTVTYGDWRRRIGVLD</sequence>
<dbReference type="NCBIfam" id="TIGR00778">
    <property type="entry name" value="ahpD_dom"/>
    <property type="match status" value="1"/>
</dbReference>
<dbReference type="SUPFAM" id="SSF69118">
    <property type="entry name" value="AhpD-like"/>
    <property type="match status" value="1"/>
</dbReference>
<feature type="domain" description="Carboxymuconolactone decarboxylase-like" evidence="1">
    <location>
        <begin position="9"/>
        <end position="73"/>
    </location>
</feature>
<dbReference type="InterPro" id="IPR029032">
    <property type="entry name" value="AhpD-like"/>
</dbReference>
<reference evidence="3" key="1">
    <citation type="submission" date="2023-05" db="EMBL/GenBank/DDBJ databases">
        <title>Sedimentitalea sp. nov. JM2-8.</title>
        <authorList>
            <person name="Huang J."/>
        </authorList>
    </citation>
    <scope>NUCLEOTIDE SEQUENCE [LARGE SCALE GENOMIC DNA]</scope>
    <source>
        <strain evidence="3">KHS03</strain>
    </source>
</reference>
<dbReference type="NCBIfam" id="TIGR01926">
    <property type="entry name" value="peroxid_rel"/>
    <property type="match status" value="1"/>
</dbReference>
<keyword evidence="3" id="KW-1185">Reference proteome</keyword>
<accession>A0ABU3VC22</accession>
<keyword evidence="2" id="KW-0560">Oxidoreductase</keyword>
<evidence type="ECO:0000313" key="2">
    <source>
        <dbReference type="EMBL" id="MDU9003723.1"/>
    </source>
</evidence>
<dbReference type="Gene3D" id="1.20.1290.10">
    <property type="entry name" value="AhpD-like"/>
    <property type="match status" value="1"/>
</dbReference>
<dbReference type="Proteomes" id="UP001255416">
    <property type="component" value="Unassembled WGS sequence"/>
</dbReference>
<proteinExistence type="predicted"/>
<evidence type="ECO:0000259" key="1">
    <source>
        <dbReference type="Pfam" id="PF02627"/>
    </source>
</evidence>
<protein>
    <submittedName>
        <fullName evidence="2">Peroxidase-related enzyme</fullName>
    </submittedName>
</protein>
<dbReference type="PANTHER" id="PTHR35446:SF2">
    <property type="entry name" value="CARBOXYMUCONOLACTONE DECARBOXYLASE-LIKE DOMAIN-CONTAINING PROTEIN"/>
    <property type="match status" value="1"/>
</dbReference>
<evidence type="ECO:0000313" key="3">
    <source>
        <dbReference type="Proteomes" id="UP001255416"/>
    </source>
</evidence>
<keyword evidence="2" id="KW-0575">Peroxidase</keyword>